<dbReference type="SMART" id="SM00409">
    <property type="entry name" value="IG"/>
    <property type="match status" value="1"/>
</dbReference>
<dbReference type="SUPFAM" id="SSF48726">
    <property type="entry name" value="Immunoglobulin"/>
    <property type="match status" value="2"/>
</dbReference>
<dbReference type="RefSeq" id="XP_029341441.1">
    <property type="nucleotide sequence ID" value="XM_029485581.1"/>
</dbReference>
<dbReference type="AlphaFoldDB" id="A0A8R2NLN9"/>
<evidence type="ECO:0000256" key="3">
    <source>
        <dbReference type="ARBA" id="ARBA00023319"/>
    </source>
</evidence>
<dbReference type="InterPro" id="IPR051170">
    <property type="entry name" value="Neural/epithelial_adhesion"/>
</dbReference>
<organism evidence="5 6">
    <name type="scientific">Acyrthosiphon pisum</name>
    <name type="common">Pea aphid</name>
    <dbReference type="NCBI Taxonomy" id="7029"/>
    <lineage>
        <taxon>Eukaryota</taxon>
        <taxon>Metazoa</taxon>
        <taxon>Ecdysozoa</taxon>
        <taxon>Arthropoda</taxon>
        <taxon>Hexapoda</taxon>
        <taxon>Insecta</taxon>
        <taxon>Pterygota</taxon>
        <taxon>Neoptera</taxon>
        <taxon>Paraneoptera</taxon>
        <taxon>Hemiptera</taxon>
        <taxon>Sternorrhyncha</taxon>
        <taxon>Aphidomorpha</taxon>
        <taxon>Aphidoidea</taxon>
        <taxon>Aphididae</taxon>
        <taxon>Macrosiphini</taxon>
        <taxon>Acyrthosiphon</taxon>
    </lineage>
</organism>
<dbReference type="KEGG" id="api:100163745"/>
<keyword evidence="6" id="KW-1185">Reference proteome</keyword>
<dbReference type="InterPro" id="IPR003599">
    <property type="entry name" value="Ig_sub"/>
</dbReference>
<evidence type="ECO:0000313" key="6">
    <source>
        <dbReference type="Proteomes" id="UP000007819"/>
    </source>
</evidence>
<feature type="domain" description="Ig-like" evidence="4">
    <location>
        <begin position="3"/>
        <end position="95"/>
    </location>
</feature>
<dbReference type="InterPro" id="IPR013783">
    <property type="entry name" value="Ig-like_fold"/>
</dbReference>
<dbReference type="PANTHER" id="PTHR12231">
    <property type="entry name" value="CTX-RELATED TYPE I TRANSMEMBRANE PROTEIN"/>
    <property type="match status" value="1"/>
</dbReference>
<evidence type="ECO:0000313" key="5">
    <source>
        <dbReference type="EnsemblMetazoa" id="XP_029341441.1"/>
    </source>
</evidence>
<keyword evidence="3" id="KW-0393">Immunoglobulin domain</keyword>
<sequence>MTPIITHISQNQIKDVGDKAEMECTVSNPLDYYVLWTKFDLEKSNDSILFSFGSTLNIKDSRLSITKDSKMDLIRYTLQINDIQQVDSGFYHCQIIIGLHHIISAKVELKVRGPPMIHDNSTSSMVVMEGQQVTLECYASGNPSTRIFWKRENNGILSVNRSIYK</sequence>
<accession>A0A8R2NLN9</accession>
<dbReference type="InterPro" id="IPR036179">
    <property type="entry name" value="Ig-like_dom_sf"/>
</dbReference>
<evidence type="ECO:0000256" key="1">
    <source>
        <dbReference type="ARBA" id="ARBA00022737"/>
    </source>
</evidence>
<dbReference type="OrthoDB" id="10010359at2759"/>
<proteinExistence type="predicted"/>
<dbReference type="EnsemblMetazoa" id="XM_029485581.1">
    <property type="protein sequence ID" value="XP_029341441.1"/>
    <property type="gene ID" value="LOC100163745"/>
</dbReference>
<keyword evidence="2" id="KW-1015">Disulfide bond</keyword>
<dbReference type="GO" id="GO:0043005">
    <property type="term" value="C:neuron projection"/>
    <property type="evidence" value="ECO:0007669"/>
    <property type="project" value="TreeGrafter"/>
</dbReference>
<dbReference type="PANTHER" id="PTHR12231:SF220">
    <property type="entry name" value="LACHESIN"/>
    <property type="match status" value="1"/>
</dbReference>
<dbReference type="Pfam" id="PF07686">
    <property type="entry name" value="V-set"/>
    <property type="match status" value="1"/>
</dbReference>
<dbReference type="InterPro" id="IPR007110">
    <property type="entry name" value="Ig-like_dom"/>
</dbReference>
<evidence type="ECO:0000256" key="2">
    <source>
        <dbReference type="ARBA" id="ARBA00023157"/>
    </source>
</evidence>
<protein>
    <recommendedName>
        <fullName evidence="4">Ig-like domain-containing protein</fullName>
    </recommendedName>
</protein>
<dbReference type="GeneID" id="100163745"/>
<reference evidence="5" key="2">
    <citation type="submission" date="2022-06" db="UniProtKB">
        <authorList>
            <consortium name="EnsemblMetazoa"/>
        </authorList>
    </citation>
    <scope>IDENTIFICATION</scope>
</reference>
<dbReference type="Pfam" id="PF13927">
    <property type="entry name" value="Ig_3"/>
    <property type="match status" value="1"/>
</dbReference>
<dbReference type="Proteomes" id="UP000007819">
    <property type="component" value="Chromosome X"/>
</dbReference>
<feature type="domain" description="Ig-like" evidence="4">
    <location>
        <begin position="115"/>
        <end position="165"/>
    </location>
</feature>
<keyword evidence="1" id="KW-0677">Repeat</keyword>
<reference evidence="6" key="1">
    <citation type="submission" date="2010-06" db="EMBL/GenBank/DDBJ databases">
        <authorList>
            <person name="Jiang H."/>
            <person name="Abraham K."/>
            <person name="Ali S."/>
            <person name="Alsbrooks S.L."/>
            <person name="Anim B.N."/>
            <person name="Anosike U.S."/>
            <person name="Attaway T."/>
            <person name="Bandaranaike D.P."/>
            <person name="Battles P.K."/>
            <person name="Bell S.N."/>
            <person name="Bell A.V."/>
            <person name="Beltran B."/>
            <person name="Bickham C."/>
            <person name="Bustamante Y."/>
            <person name="Caleb T."/>
            <person name="Canada A."/>
            <person name="Cardenas V."/>
            <person name="Carter K."/>
            <person name="Chacko J."/>
            <person name="Chandrabose M.N."/>
            <person name="Chavez D."/>
            <person name="Chavez A."/>
            <person name="Chen L."/>
            <person name="Chu H.-S."/>
            <person name="Claassen K.J."/>
            <person name="Cockrell R."/>
            <person name="Collins M."/>
            <person name="Cooper J.A."/>
            <person name="Cree A."/>
            <person name="Curry S.M."/>
            <person name="Da Y."/>
            <person name="Dao M.D."/>
            <person name="Das B."/>
            <person name="Davila M.-L."/>
            <person name="Davy-Carroll L."/>
            <person name="Denson S."/>
            <person name="Dinh H."/>
            <person name="Ebong V.E."/>
            <person name="Edwards J.R."/>
            <person name="Egan A."/>
            <person name="El-Daye J."/>
            <person name="Escobedo L."/>
            <person name="Fernandez S."/>
            <person name="Fernando P.R."/>
            <person name="Flagg N."/>
            <person name="Forbes L.D."/>
            <person name="Fowler R.G."/>
            <person name="Fu Q."/>
            <person name="Gabisi R.A."/>
            <person name="Ganer J."/>
            <person name="Garbino Pronczuk A."/>
            <person name="Garcia R.M."/>
            <person name="Garner T."/>
            <person name="Garrett T.E."/>
            <person name="Gonzalez D.A."/>
            <person name="Hamid H."/>
            <person name="Hawkins E.S."/>
            <person name="Hirani K."/>
            <person name="Hogues M.E."/>
            <person name="Hollins B."/>
            <person name="Hsiao C.-H."/>
            <person name="Jabil R."/>
            <person name="James M.L."/>
            <person name="Jhangiani S.N."/>
            <person name="Johnson B."/>
            <person name="Johnson Q."/>
            <person name="Joshi V."/>
            <person name="Kalu J.B."/>
            <person name="Kam C."/>
            <person name="Kashfia A."/>
            <person name="Keebler J."/>
            <person name="Kisamo H."/>
            <person name="Kovar C.L."/>
            <person name="Lago L.A."/>
            <person name="Lai C.-Y."/>
            <person name="Laidlaw J."/>
            <person name="Lara F."/>
            <person name="Le T.-K."/>
            <person name="Lee S.L."/>
            <person name="Legall F.H."/>
            <person name="Lemon S.J."/>
            <person name="Lewis L.R."/>
            <person name="Li B."/>
            <person name="Liu Y."/>
            <person name="Liu Y.-S."/>
            <person name="Lopez J."/>
            <person name="Lozado R.J."/>
            <person name="Lu J."/>
            <person name="Madu R.C."/>
            <person name="Maheshwari M."/>
            <person name="Maheshwari R."/>
            <person name="Malloy K."/>
            <person name="Martinez E."/>
            <person name="Mathew T."/>
            <person name="Mercado I.C."/>
            <person name="Mercado C."/>
            <person name="Meyer B."/>
            <person name="Montgomery K."/>
            <person name="Morgan M.B."/>
            <person name="Munidasa M."/>
            <person name="Nazareth L.V."/>
            <person name="Nelson J."/>
            <person name="Ng B.M."/>
            <person name="Nguyen N.B."/>
            <person name="Nguyen P.Q."/>
            <person name="Nguyen T."/>
            <person name="Obregon M."/>
            <person name="Okwuonu G.O."/>
            <person name="Onwere C.G."/>
            <person name="Orozco G."/>
            <person name="Parra A."/>
            <person name="Patel S."/>
            <person name="Patil S."/>
            <person name="Perez A."/>
            <person name="Perez Y."/>
            <person name="Pham C."/>
            <person name="Primus E.L."/>
            <person name="Pu L.-L."/>
            <person name="Puazo M."/>
            <person name="Qin X."/>
            <person name="Quiroz J.B."/>
            <person name="Reese J."/>
            <person name="Richards S."/>
            <person name="Rives C.M."/>
            <person name="Robberts R."/>
            <person name="Ruiz S.J."/>
            <person name="Ruiz M.J."/>
            <person name="Santibanez J."/>
            <person name="Schneider B.W."/>
            <person name="Sisson I."/>
            <person name="Smith M."/>
            <person name="Sodergren E."/>
            <person name="Song X.-Z."/>
            <person name="Song B.B."/>
            <person name="Summersgill H."/>
            <person name="Thelus R."/>
            <person name="Thornton R.D."/>
            <person name="Trejos Z.Y."/>
            <person name="Usmani K."/>
            <person name="Vattathil S."/>
            <person name="Villasana D."/>
            <person name="Walker D.L."/>
            <person name="Wang S."/>
            <person name="Wang K."/>
            <person name="White C.S."/>
            <person name="Williams A.C."/>
            <person name="Williamson J."/>
            <person name="Wilson K."/>
            <person name="Woghiren I.O."/>
            <person name="Woodworth J.R."/>
            <person name="Worley K.C."/>
            <person name="Wright R.A."/>
            <person name="Wu W."/>
            <person name="Young L."/>
            <person name="Zhang L."/>
            <person name="Zhang J."/>
            <person name="Zhu Y."/>
            <person name="Muzny D.M."/>
            <person name="Weinstock G."/>
            <person name="Gibbs R.A."/>
        </authorList>
    </citation>
    <scope>NUCLEOTIDE SEQUENCE [LARGE SCALE GENOMIC DNA]</scope>
    <source>
        <strain evidence="6">LSR1</strain>
    </source>
</reference>
<name>A0A8R2NLN9_ACYPI</name>
<evidence type="ECO:0000259" key="4">
    <source>
        <dbReference type="PROSITE" id="PS50835"/>
    </source>
</evidence>
<dbReference type="InterPro" id="IPR013106">
    <property type="entry name" value="Ig_V-set"/>
</dbReference>
<dbReference type="PROSITE" id="PS50835">
    <property type="entry name" value="IG_LIKE"/>
    <property type="match status" value="2"/>
</dbReference>
<dbReference type="Gene3D" id="2.60.40.10">
    <property type="entry name" value="Immunoglobulins"/>
    <property type="match status" value="2"/>
</dbReference>